<dbReference type="Proteomes" id="UP000028880">
    <property type="component" value="Unassembled WGS sequence"/>
</dbReference>
<reference evidence="2 3" key="3">
    <citation type="submission" date="2016-01" db="EMBL/GenBank/DDBJ databases">
        <title>The new phylogeny of the genus Mycobacterium.</title>
        <authorList>
            <person name="Tarcisio F."/>
            <person name="Conor M."/>
            <person name="Antonella G."/>
            <person name="Elisabetta G."/>
            <person name="Giulia F.S."/>
            <person name="Sara T."/>
            <person name="Anna F."/>
            <person name="Clotilde B."/>
            <person name="Roberto B."/>
            <person name="Veronica D.S."/>
            <person name="Fabio R."/>
            <person name="Monica P."/>
            <person name="Olivier J."/>
            <person name="Enrico T."/>
            <person name="Nicola S."/>
        </authorList>
    </citation>
    <scope>NUCLEOTIDE SEQUENCE [LARGE SCALE GENOMIC DNA]</scope>
    <source>
        <strain evidence="2 3">DSM 44626</strain>
    </source>
</reference>
<evidence type="ECO:0000313" key="3">
    <source>
        <dbReference type="Proteomes" id="UP000193710"/>
    </source>
</evidence>
<sequence length="187" mass="20931">MSRTDDLIGNYQRFARLPWSSGLAPAQRVWMAVYAPEDERRLRLHLPEFETASTAAGHEWAQIDITNAFEEWMAAHEYRDAYFANPKLIQPELAGFLDALVTNVREQLEKSSTPNTVVGLVGAGSLFGLGDRVKVSALVDRIDDLIAGRLLVFFPGEVDQNNYRLLNGRDGWNYHAVPITADKGTLL</sequence>
<dbReference type="HOGENOM" id="CLU_126553_0_0_11"/>
<organism evidence="1">
    <name type="scientific">Mycobacterium triplex</name>
    <dbReference type="NCBI Taxonomy" id="47839"/>
    <lineage>
        <taxon>Bacteria</taxon>
        <taxon>Bacillati</taxon>
        <taxon>Actinomycetota</taxon>
        <taxon>Actinomycetes</taxon>
        <taxon>Mycobacteriales</taxon>
        <taxon>Mycobacteriaceae</taxon>
        <taxon>Mycobacterium</taxon>
        <taxon>Mycobacterium simiae complex</taxon>
    </lineage>
</organism>
<dbReference type="AlphaFoldDB" id="A0A024K022"/>
<dbReference type="EMBL" id="HG964446">
    <property type="protein sequence ID" value="CDO89415.1"/>
    <property type="molecule type" value="Genomic_DNA"/>
</dbReference>
<dbReference type="OrthoDB" id="1093513at2"/>
<evidence type="ECO:0000313" key="1">
    <source>
        <dbReference type="EMBL" id="CDO89415.1"/>
    </source>
</evidence>
<name>A0A024K022_9MYCO</name>
<accession>A0A024K022</accession>
<protein>
    <recommendedName>
        <fullName evidence="4">DUF1788 domain-containing protein</fullName>
    </recommendedName>
</protein>
<dbReference type="eggNOG" id="ENOG502ZBF5">
    <property type="taxonomic scope" value="Bacteria"/>
</dbReference>
<keyword evidence="3" id="KW-1185">Reference proteome</keyword>
<gene>
    <name evidence="2" type="ORF">AWC29_12845</name>
    <name evidence="1" type="ORF">BN973_03791</name>
</gene>
<reference evidence="1" key="2">
    <citation type="submission" date="2014-04" db="EMBL/GenBank/DDBJ databases">
        <authorList>
            <person name="Urmite Genomes U."/>
        </authorList>
    </citation>
    <scope>NUCLEOTIDE SEQUENCE</scope>
    <source>
        <strain evidence="1">DSM 44626</strain>
    </source>
</reference>
<dbReference type="STRING" id="47839.BN973_03791"/>
<dbReference type="RefSeq" id="WP_036470028.1">
    <property type="nucleotide sequence ID" value="NZ_HG964446.1"/>
</dbReference>
<reference evidence="1" key="1">
    <citation type="journal article" date="2014" name="Genome Announc.">
        <title>Draft Genome Sequence of Mycobacterium triplex DSM 44626.</title>
        <authorList>
            <person name="Sassi M."/>
            <person name="Croce O."/>
            <person name="Robert C."/>
            <person name="Raoult D."/>
            <person name="Drancourt M."/>
        </authorList>
    </citation>
    <scope>NUCLEOTIDE SEQUENCE [LARGE SCALE GENOMIC DNA]</scope>
    <source>
        <strain evidence="1">DSM 44626</strain>
    </source>
</reference>
<evidence type="ECO:0008006" key="4">
    <source>
        <dbReference type="Google" id="ProtNLM"/>
    </source>
</evidence>
<proteinExistence type="predicted"/>
<dbReference type="Proteomes" id="UP000193710">
    <property type="component" value="Unassembled WGS sequence"/>
</dbReference>
<evidence type="ECO:0000313" key="2">
    <source>
        <dbReference type="EMBL" id="ORX04790.1"/>
    </source>
</evidence>
<dbReference type="EMBL" id="LQPY01000017">
    <property type="protein sequence ID" value="ORX04790.1"/>
    <property type="molecule type" value="Genomic_DNA"/>
</dbReference>